<keyword evidence="5" id="KW-1185">Reference proteome</keyword>
<evidence type="ECO:0000259" key="3">
    <source>
        <dbReference type="PROSITE" id="PS50801"/>
    </source>
</evidence>
<dbReference type="PANTHER" id="PTHR33495">
    <property type="entry name" value="ANTI-SIGMA FACTOR ANTAGONIST TM_1081-RELATED-RELATED"/>
    <property type="match status" value="1"/>
</dbReference>
<dbReference type="Proteomes" id="UP000295302">
    <property type="component" value="Unassembled WGS sequence"/>
</dbReference>
<dbReference type="InterPro" id="IPR003658">
    <property type="entry name" value="Anti-sigma_ant"/>
</dbReference>
<dbReference type="GO" id="GO:0043856">
    <property type="term" value="F:anti-sigma factor antagonist activity"/>
    <property type="evidence" value="ECO:0007669"/>
    <property type="project" value="InterPro"/>
</dbReference>
<dbReference type="InterPro" id="IPR002645">
    <property type="entry name" value="STAS_dom"/>
</dbReference>
<evidence type="ECO:0000256" key="2">
    <source>
        <dbReference type="RuleBase" id="RU003749"/>
    </source>
</evidence>
<dbReference type="InterPro" id="IPR058548">
    <property type="entry name" value="MlaB-like_STAS"/>
</dbReference>
<dbReference type="InterPro" id="IPR036513">
    <property type="entry name" value="STAS_dom_sf"/>
</dbReference>
<dbReference type="EMBL" id="SMKQ01000062">
    <property type="protein sequence ID" value="TDD46353.1"/>
    <property type="molecule type" value="Genomic_DNA"/>
</dbReference>
<dbReference type="SUPFAM" id="SSF52091">
    <property type="entry name" value="SpoIIaa-like"/>
    <property type="match status" value="1"/>
</dbReference>
<accession>A0A4R4YMY0</accession>
<dbReference type="PROSITE" id="PS50801">
    <property type="entry name" value="STAS"/>
    <property type="match status" value="1"/>
</dbReference>
<dbReference type="CDD" id="cd07043">
    <property type="entry name" value="STAS_anti-anti-sigma_factors"/>
    <property type="match status" value="1"/>
</dbReference>
<evidence type="ECO:0000313" key="5">
    <source>
        <dbReference type="Proteomes" id="UP000295302"/>
    </source>
</evidence>
<name>A0A4R4YMY0_9ACTN</name>
<gene>
    <name evidence="4" type="ORF">E1286_21040</name>
</gene>
<organism evidence="4 5">
    <name type="scientific">Nonomuraea terrae</name>
    <dbReference type="NCBI Taxonomy" id="2530383"/>
    <lineage>
        <taxon>Bacteria</taxon>
        <taxon>Bacillati</taxon>
        <taxon>Actinomycetota</taxon>
        <taxon>Actinomycetes</taxon>
        <taxon>Streptosporangiales</taxon>
        <taxon>Streptosporangiaceae</taxon>
        <taxon>Nonomuraea</taxon>
    </lineage>
</organism>
<dbReference type="RefSeq" id="WP_132615080.1">
    <property type="nucleotide sequence ID" value="NZ_SMKQ01000062.1"/>
</dbReference>
<sequence>MTARRSMPPESSPTVVALSGEIDLCTGDAVRRRLTAALCAGDRVVVVDLSRVTFCDAGGLGLLVAAHRRARTQGVTLWFRGPGPRMTRLLNITGLRHSLPLMG</sequence>
<evidence type="ECO:0000256" key="1">
    <source>
        <dbReference type="ARBA" id="ARBA00009013"/>
    </source>
</evidence>
<dbReference type="Pfam" id="PF13466">
    <property type="entry name" value="STAS_2"/>
    <property type="match status" value="1"/>
</dbReference>
<feature type="domain" description="STAS" evidence="3">
    <location>
        <begin position="15"/>
        <end position="103"/>
    </location>
</feature>
<dbReference type="Gene3D" id="3.30.750.24">
    <property type="entry name" value="STAS domain"/>
    <property type="match status" value="1"/>
</dbReference>
<dbReference type="AlphaFoldDB" id="A0A4R4YMY0"/>
<evidence type="ECO:0000313" key="4">
    <source>
        <dbReference type="EMBL" id="TDD46353.1"/>
    </source>
</evidence>
<dbReference type="NCBIfam" id="TIGR00377">
    <property type="entry name" value="ant_ant_sig"/>
    <property type="match status" value="1"/>
</dbReference>
<comment type="similarity">
    <text evidence="1 2">Belongs to the anti-sigma-factor antagonist family.</text>
</comment>
<reference evidence="4 5" key="1">
    <citation type="submission" date="2019-03" db="EMBL/GenBank/DDBJ databases">
        <title>Draft genome sequences of novel Actinobacteria.</title>
        <authorList>
            <person name="Sahin N."/>
            <person name="Ay H."/>
            <person name="Saygin H."/>
        </authorList>
    </citation>
    <scope>NUCLEOTIDE SEQUENCE [LARGE SCALE GENOMIC DNA]</scope>
    <source>
        <strain evidence="4 5">CH32</strain>
    </source>
</reference>
<dbReference type="PANTHER" id="PTHR33495:SF2">
    <property type="entry name" value="ANTI-SIGMA FACTOR ANTAGONIST TM_1081-RELATED"/>
    <property type="match status" value="1"/>
</dbReference>
<dbReference type="OrthoDB" id="3294096at2"/>
<protein>
    <recommendedName>
        <fullName evidence="2">Anti-sigma factor antagonist</fullName>
    </recommendedName>
</protein>
<proteinExistence type="inferred from homology"/>
<comment type="caution">
    <text evidence="4">The sequence shown here is derived from an EMBL/GenBank/DDBJ whole genome shotgun (WGS) entry which is preliminary data.</text>
</comment>